<dbReference type="EC" id="2.1.1.297" evidence="4"/>
<dbReference type="InterPro" id="IPR002052">
    <property type="entry name" value="DNA_methylase_N6_adenine_CS"/>
</dbReference>
<feature type="binding site" evidence="4">
    <location>
        <position position="184"/>
    </location>
    <ligand>
        <name>S-adenosyl-L-methionine</name>
        <dbReference type="ChEBI" id="CHEBI:59789"/>
    </ligand>
</feature>
<sequence>MTIAAALRDAAAVLAATSDTARLDAEVLLAHALGVTRSDLLLRYQRDPVPEGFGALVERRLAHEPVAYITGRQEFFSLPFRVSPAVLIPRGDSEVLVEAALAARPDARRVLDCGTGSGALLLAVLAQRPSARGIGIDRSARALTVAAGNAAALGLAARAAFLQRDWTRPDWCAGLGGADLILANPPYVESGARLAASVAQHEPAEALFAGPDGLDDYRRLIPLLPRLLAPGGVACVEIGYDQAAAVAALAAAAGLVSRVHRDLAGRDRVVEMAR</sequence>
<dbReference type="PROSITE" id="PS00092">
    <property type="entry name" value="N6_MTASE"/>
    <property type="match status" value="1"/>
</dbReference>
<dbReference type="GO" id="GO:0032259">
    <property type="term" value="P:methylation"/>
    <property type="evidence" value="ECO:0007669"/>
    <property type="project" value="UniProtKB-KW"/>
</dbReference>
<evidence type="ECO:0000313" key="8">
    <source>
        <dbReference type="Proteomes" id="UP000551327"/>
    </source>
</evidence>
<dbReference type="GO" id="GO:0102559">
    <property type="term" value="F:peptide chain release factor N(5)-glutamine methyltransferase activity"/>
    <property type="evidence" value="ECO:0007669"/>
    <property type="project" value="UniProtKB-EC"/>
</dbReference>
<evidence type="ECO:0000259" key="6">
    <source>
        <dbReference type="Pfam" id="PF17827"/>
    </source>
</evidence>
<evidence type="ECO:0000256" key="1">
    <source>
        <dbReference type="ARBA" id="ARBA00022603"/>
    </source>
</evidence>
<dbReference type="InterPro" id="IPR019874">
    <property type="entry name" value="RF_methyltr_PrmC"/>
</dbReference>
<feature type="binding site" evidence="4">
    <location>
        <begin position="114"/>
        <end position="118"/>
    </location>
    <ligand>
        <name>S-adenosyl-L-methionine</name>
        <dbReference type="ChEBI" id="CHEBI:59789"/>
    </ligand>
</feature>
<dbReference type="CDD" id="cd02440">
    <property type="entry name" value="AdoMet_MTases"/>
    <property type="match status" value="1"/>
</dbReference>
<dbReference type="InterPro" id="IPR004556">
    <property type="entry name" value="HemK-like"/>
</dbReference>
<dbReference type="Pfam" id="PF13847">
    <property type="entry name" value="Methyltransf_31"/>
    <property type="match status" value="1"/>
</dbReference>
<dbReference type="PANTHER" id="PTHR18895:SF74">
    <property type="entry name" value="MTRF1L RELEASE FACTOR GLUTAMINE METHYLTRANSFERASE"/>
    <property type="match status" value="1"/>
</dbReference>
<keyword evidence="2 4" id="KW-0808">Transferase</keyword>
<comment type="similarity">
    <text evidence="4">Belongs to the protein N5-glutamine methyltransferase family. PrmC subfamily.</text>
</comment>
<dbReference type="InterPro" id="IPR025714">
    <property type="entry name" value="Methyltranfer_dom"/>
</dbReference>
<dbReference type="RefSeq" id="WP_185679793.1">
    <property type="nucleotide sequence ID" value="NZ_JACLAX010000012.1"/>
</dbReference>
<feature type="binding site" evidence="4">
    <location>
        <begin position="184"/>
        <end position="187"/>
    </location>
    <ligand>
        <name>substrate</name>
    </ligand>
</feature>
<dbReference type="NCBIfam" id="TIGR03534">
    <property type="entry name" value="RF_mod_PrmC"/>
    <property type="match status" value="1"/>
</dbReference>
<evidence type="ECO:0000256" key="4">
    <source>
        <dbReference type="HAMAP-Rule" id="MF_02126"/>
    </source>
</evidence>
<keyword evidence="1 4" id="KW-0489">Methyltransferase</keyword>
<dbReference type="InterPro" id="IPR040758">
    <property type="entry name" value="PrmC_N"/>
</dbReference>
<comment type="catalytic activity">
    <reaction evidence="4">
        <text>L-glutaminyl-[peptide chain release factor] + S-adenosyl-L-methionine = N(5)-methyl-L-glutaminyl-[peptide chain release factor] + S-adenosyl-L-homocysteine + H(+)</text>
        <dbReference type="Rhea" id="RHEA:42896"/>
        <dbReference type="Rhea" id="RHEA-COMP:10271"/>
        <dbReference type="Rhea" id="RHEA-COMP:10272"/>
        <dbReference type="ChEBI" id="CHEBI:15378"/>
        <dbReference type="ChEBI" id="CHEBI:30011"/>
        <dbReference type="ChEBI" id="CHEBI:57856"/>
        <dbReference type="ChEBI" id="CHEBI:59789"/>
        <dbReference type="ChEBI" id="CHEBI:61891"/>
        <dbReference type="EC" id="2.1.1.297"/>
    </reaction>
</comment>
<organism evidence="7 8">
    <name type="scientific">Novosphingobium piscinae</name>
    <dbReference type="NCBI Taxonomy" id="1507448"/>
    <lineage>
        <taxon>Bacteria</taxon>
        <taxon>Pseudomonadati</taxon>
        <taxon>Pseudomonadota</taxon>
        <taxon>Alphaproteobacteria</taxon>
        <taxon>Sphingomonadales</taxon>
        <taxon>Sphingomonadaceae</taxon>
        <taxon>Novosphingobium</taxon>
    </lineage>
</organism>
<proteinExistence type="inferred from homology"/>
<accession>A0A7X1KQP1</accession>
<protein>
    <recommendedName>
        <fullName evidence="4">Release factor glutamine methyltransferase</fullName>
        <shortName evidence="4">RF MTase</shortName>
        <ecNumber evidence="4">2.1.1.297</ecNumber>
    </recommendedName>
    <alternativeName>
        <fullName evidence="4">N5-glutamine methyltransferase PrmC</fullName>
    </alternativeName>
    <alternativeName>
        <fullName evidence="4">Protein-(glutamine-N5) MTase PrmC</fullName>
    </alternativeName>
    <alternativeName>
        <fullName evidence="4">Protein-glutamine N-methyltransferase PrmC</fullName>
    </alternativeName>
</protein>
<dbReference type="GO" id="GO:0003676">
    <property type="term" value="F:nucleic acid binding"/>
    <property type="evidence" value="ECO:0007669"/>
    <property type="project" value="InterPro"/>
</dbReference>
<dbReference type="PANTHER" id="PTHR18895">
    <property type="entry name" value="HEMK METHYLTRANSFERASE"/>
    <property type="match status" value="1"/>
</dbReference>
<comment type="caution">
    <text evidence="7">The sequence shown here is derived from an EMBL/GenBank/DDBJ whole genome shotgun (WGS) entry which is preliminary data.</text>
</comment>
<dbReference type="AlphaFoldDB" id="A0A7X1KQP1"/>
<dbReference type="Gene3D" id="3.40.50.150">
    <property type="entry name" value="Vaccinia Virus protein VP39"/>
    <property type="match status" value="1"/>
</dbReference>
<dbReference type="Pfam" id="PF17827">
    <property type="entry name" value="PrmC_N"/>
    <property type="match status" value="1"/>
</dbReference>
<keyword evidence="3 4" id="KW-0949">S-adenosyl-L-methionine</keyword>
<dbReference type="Gene3D" id="1.10.8.10">
    <property type="entry name" value="DNA helicase RuvA subunit, C-terminal domain"/>
    <property type="match status" value="1"/>
</dbReference>
<dbReference type="InterPro" id="IPR050320">
    <property type="entry name" value="N5-glutamine_MTase"/>
</dbReference>
<evidence type="ECO:0000313" key="7">
    <source>
        <dbReference type="EMBL" id="MBC2669926.1"/>
    </source>
</evidence>
<dbReference type="InterPro" id="IPR029063">
    <property type="entry name" value="SAM-dependent_MTases_sf"/>
</dbReference>
<feature type="binding site" evidence="4">
    <location>
        <position position="137"/>
    </location>
    <ligand>
        <name>S-adenosyl-L-methionine</name>
        <dbReference type="ChEBI" id="CHEBI:59789"/>
    </ligand>
</feature>
<gene>
    <name evidence="4 7" type="primary">prmC</name>
    <name evidence="7" type="ORF">H7F53_12290</name>
</gene>
<dbReference type="EMBL" id="JACLAX010000012">
    <property type="protein sequence ID" value="MBC2669926.1"/>
    <property type="molecule type" value="Genomic_DNA"/>
</dbReference>
<name>A0A7X1KQP1_9SPHN</name>
<feature type="binding site" evidence="4">
    <location>
        <position position="166"/>
    </location>
    <ligand>
        <name>S-adenosyl-L-methionine</name>
        <dbReference type="ChEBI" id="CHEBI:59789"/>
    </ligand>
</feature>
<evidence type="ECO:0000259" key="5">
    <source>
        <dbReference type="Pfam" id="PF13847"/>
    </source>
</evidence>
<reference evidence="7 8" key="1">
    <citation type="submission" date="2020-08" db="EMBL/GenBank/DDBJ databases">
        <title>The genome sequence of type strain Novosphingobium piscinae KCTC 42194.</title>
        <authorList>
            <person name="Liu Y."/>
        </authorList>
    </citation>
    <scope>NUCLEOTIDE SEQUENCE [LARGE SCALE GENOMIC DNA]</scope>
    <source>
        <strain evidence="7 8">KCTC 42194</strain>
    </source>
</reference>
<feature type="domain" description="Methyltransferase" evidence="5">
    <location>
        <begin position="108"/>
        <end position="237"/>
    </location>
</feature>
<evidence type="ECO:0000256" key="3">
    <source>
        <dbReference type="ARBA" id="ARBA00022691"/>
    </source>
</evidence>
<dbReference type="SUPFAM" id="SSF53335">
    <property type="entry name" value="S-adenosyl-L-methionine-dependent methyltransferases"/>
    <property type="match status" value="1"/>
</dbReference>
<dbReference type="NCBIfam" id="TIGR00536">
    <property type="entry name" value="hemK_fam"/>
    <property type="match status" value="1"/>
</dbReference>
<dbReference type="Proteomes" id="UP000551327">
    <property type="component" value="Unassembled WGS sequence"/>
</dbReference>
<evidence type="ECO:0000256" key="2">
    <source>
        <dbReference type="ARBA" id="ARBA00022679"/>
    </source>
</evidence>
<feature type="domain" description="Release factor glutamine methyltransferase N-terminal" evidence="6">
    <location>
        <begin position="6"/>
        <end position="71"/>
    </location>
</feature>
<dbReference type="HAMAP" id="MF_02126">
    <property type="entry name" value="RF_methyltr_PrmC"/>
    <property type="match status" value="1"/>
</dbReference>
<comment type="function">
    <text evidence="4">Methylates the class 1 translation termination release factors RF1/PrfA and RF2/PrfB on the glutamine residue of the universally conserved GGQ motif.</text>
</comment>
<keyword evidence="8" id="KW-1185">Reference proteome</keyword>